<name>A0ACC1P971_9APHY</name>
<organism evidence="1 2">
    <name type="scientific">Trametes sanguinea</name>
    <dbReference type="NCBI Taxonomy" id="158606"/>
    <lineage>
        <taxon>Eukaryota</taxon>
        <taxon>Fungi</taxon>
        <taxon>Dikarya</taxon>
        <taxon>Basidiomycota</taxon>
        <taxon>Agaricomycotina</taxon>
        <taxon>Agaricomycetes</taxon>
        <taxon>Polyporales</taxon>
        <taxon>Polyporaceae</taxon>
        <taxon>Trametes</taxon>
    </lineage>
</organism>
<gene>
    <name evidence="1" type="ORF">NUW54_g9138</name>
</gene>
<evidence type="ECO:0000313" key="2">
    <source>
        <dbReference type="Proteomes" id="UP001144978"/>
    </source>
</evidence>
<protein>
    <submittedName>
        <fullName evidence="1">Uncharacterized protein</fullName>
    </submittedName>
</protein>
<proteinExistence type="predicted"/>
<evidence type="ECO:0000313" key="1">
    <source>
        <dbReference type="EMBL" id="KAJ2988365.1"/>
    </source>
</evidence>
<comment type="caution">
    <text evidence="1">The sequence shown here is derived from an EMBL/GenBank/DDBJ whole genome shotgun (WGS) entry which is preliminary data.</text>
</comment>
<dbReference type="EMBL" id="JANSHE010002983">
    <property type="protein sequence ID" value="KAJ2988365.1"/>
    <property type="molecule type" value="Genomic_DNA"/>
</dbReference>
<reference evidence="1" key="1">
    <citation type="submission" date="2022-08" db="EMBL/GenBank/DDBJ databases">
        <title>Genome Sequence of Pycnoporus sanguineus.</title>
        <authorList>
            <person name="Buettner E."/>
        </authorList>
    </citation>
    <scope>NUCLEOTIDE SEQUENCE</scope>
    <source>
        <strain evidence="1">CG-C14</strain>
    </source>
</reference>
<accession>A0ACC1P971</accession>
<keyword evidence="2" id="KW-1185">Reference proteome</keyword>
<dbReference type="Proteomes" id="UP001144978">
    <property type="component" value="Unassembled WGS sequence"/>
</dbReference>
<sequence>MADKWPLPGATGYDPNELDFPLPRESVHSFGKDEWPTWGAMLYFWMAWEAWLASRGVFLALEPYADDPRWKDWYIPPTTAPAAHPYGHRARAEDMFPKWRVDMPTILMSAMRTNAFCSRSIHNRDRDGSTCVGVLCPTAILHTPHNFCFVVMPRWGPLGKLDELETVREIGQFMRCTSKSLSFLHKHRIVHRDVQESNMVVNCYYPEILYPNLLGAVLPQHRRTGDVHYSLIDFDISLCLPMETSLTAYRRPSWEACLGAPLYHTQDVDFGERDYNPFAYDVGSLGNFYRIWFWMAVPFVPQLAPLFDKMTTHVVAERLTAAEAAEFVDTIFAQPADSVRSRTA</sequence>